<dbReference type="SUPFAM" id="SSF56219">
    <property type="entry name" value="DNase I-like"/>
    <property type="match status" value="1"/>
</dbReference>
<dbReference type="InterPro" id="IPR036691">
    <property type="entry name" value="Endo/exonu/phosph_ase_sf"/>
</dbReference>
<accession>A0ABR1D1X2</accession>
<dbReference type="Proteomes" id="UP001303046">
    <property type="component" value="Unassembled WGS sequence"/>
</dbReference>
<comment type="caution">
    <text evidence="2">The sequence shown here is derived from an EMBL/GenBank/DDBJ whole genome shotgun (WGS) entry which is preliminary data.</text>
</comment>
<gene>
    <name evidence="2" type="primary">Necator_chrIII.g12107</name>
    <name evidence="2" type="ORF">RB195_011341</name>
</gene>
<proteinExistence type="predicted"/>
<protein>
    <recommendedName>
        <fullName evidence="1">Endonuclease/exonuclease/phosphatase domain-containing protein</fullName>
    </recommendedName>
</protein>
<dbReference type="Gene3D" id="3.60.10.10">
    <property type="entry name" value="Endonuclease/exonuclease/phosphatase"/>
    <property type="match status" value="1"/>
</dbReference>
<evidence type="ECO:0000313" key="3">
    <source>
        <dbReference type="Proteomes" id="UP001303046"/>
    </source>
</evidence>
<dbReference type="Pfam" id="PF03372">
    <property type="entry name" value="Exo_endo_phos"/>
    <property type="match status" value="1"/>
</dbReference>
<dbReference type="InterPro" id="IPR005135">
    <property type="entry name" value="Endo/exonuclease/phosphatase"/>
</dbReference>
<reference evidence="2 3" key="1">
    <citation type="submission" date="2023-08" db="EMBL/GenBank/DDBJ databases">
        <title>A Necator americanus chromosomal reference genome.</title>
        <authorList>
            <person name="Ilik V."/>
            <person name="Petrzelkova K.J."/>
            <person name="Pardy F."/>
            <person name="Fuh T."/>
            <person name="Niatou-Singa F.S."/>
            <person name="Gouil Q."/>
            <person name="Baker L."/>
            <person name="Ritchie M.E."/>
            <person name="Jex A.R."/>
            <person name="Gazzola D."/>
            <person name="Li H."/>
            <person name="Toshio Fujiwara R."/>
            <person name="Zhan B."/>
            <person name="Aroian R.V."/>
            <person name="Pafco B."/>
            <person name="Schwarz E.M."/>
        </authorList>
    </citation>
    <scope>NUCLEOTIDE SEQUENCE [LARGE SCALE GENOMIC DNA]</scope>
    <source>
        <strain evidence="2 3">Aroian</strain>
        <tissue evidence="2">Whole animal</tissue>
    </source>
</reference>
<keyword evidence="3" id="KW-1185">Reference proteome</keyword>
<dbReference type="EMBL" id="JAVFWL010000003">
    <property type="protein sequence ID" value="KAK6744557.1"/>
    <property type="molecule type" value="Genomic_DNA"/>
</dbReference>
<evidence type="ECO:0000313" key="2">
    <source>
        <dbReference type="EMBL" id="KAK6744557.1"/>
    </source>
</evidence>
<organism evidence="2 3">
    <name type="scientific">Necator americanus</name>
    <name type="common">Human hookworm</name>
    <dbReference type="NCBI Taxonomy" id="51031"/>
    <lineage>
        <taxon>Eukaryota</taxon>
        <taxon>Metazoa</taxon>
        <taxon>Ecdysozoa</taxon>
        <taxon>Nematoda</taxon>
        <taxon>Chromadorea</taxon>
        <taxon>Rhabditida</taxon>
        <taxon>Rhabditina</taxon>
        <taxon>Rhabditomorpha</taxon>
        <taxon>Strongyloidea</taxon>
        <taxon>Ancylostomatidae</taxon>
        <taxon>Bunostominae</taxon>
        <taxon>Necator</taxon>
    </lineage>
</organism>
<name>A0ABR1D1X2_NECAM</name>
<sequence length="615" mass="70667">MTMLDVQRLFLEIKKLLFYFNPQQIVTDEAPCFDSGLRAVFPEARTKLHYWHIDQTFKRSATRLVATHIRGHVKKDLSELFLIADLTLFESRFGKVLAFLEIESQTGMVNYLEENNLGKTASWASFANKGAVMDTTIISESADFLVELLIRAVKYLADSVAIRDRRRLAASSFRVQQSTECHRWELKDYESRPGKVERVAEMKWELHGKDMTEKYQVKYGVPSANVNILVNTETEEEAETIKRIYDPVLNDHENLSSLRLSFTQLPKRKRTKITTCTYNARTLASDVVIEDLVMQARKFKYDVIGLTETRQRHPLNALYENGEGLFLGKCDNRGVIGVGVFVSTNIAVNIGSFKQLTTRIGRRRRCGPASLDHLYRLRSNIKLLRRGSRSFLYGPREVLQRRSYLYKVIVGDFNAKIGPRTTSGELNIETHGLQRNEEGERLSEFIMTTKTIHGNPQFQKPSSLRWTWESSGGGYHNEIDHIIVSKRFCLTDVAVVPRFYRDRTIAFFQEDFLSHGEEKKPRSSLSELPEPLSTGSSWLRLSGFGKIPSWTTSTPKTLELILRPFARLRLRKTPKRKEEKTLDEQLQHREGGWKRSFTASTQISSTATFTCLLTI</sequence>
<evidence type="ECO:0000259" key="1">
    <source>
        <dbReference type="Pfam" id="PF03372"/>
    </source>
</evidence>
<feature type="domain" description="Endonuclease/exonuclease/phosphatase" evidence="1">
    <location>
        <begin position="276"/>
        <end position="497"/>
    </location>
</feature>